<accession>A0AAE0GXS5</accession>
<gene>
    <name evidence="2" type="ORF">CYMTET_6172</name>
</gene>
<sequence>MPRRATFGASVWISKVYEDDLADRAVIKGRLLPKNVRPPPLKESVHARMTRIRAQVGLAYSCFINVHPDSHVYISASNMKDKGSSALSLPEQNSLFLEIFHGEKDNVASSKGTVVLEDLGMDLETVKTISSVQMQRLVSDDMVAYDINIPVDNERRNVLRCTLTVIRGRADLYHGYGVEFLRKPFVESLHGKHVDKFCMNVVYFSFFFGSVSSVMSMIDIILSNNIDMTKAMRWLDFPEKVSVDSNGYNFLHYVAVCYPDTHLVHVVQILMSISLPESHADISKEVNKKYVKWIDTVTDKGETPLSLSILYANESAFHRFMNAEPSLSRILENGILAERYTNVNYAHLSQIKQFRDEEELKESAAKIQLTLKNKIVEMQQKKAAILQELLEVPIVPCAVEEVDKRQIREPFEMGQSGVQYFVATREIERRQFRELLEMRQSVVRYFSAVGDVEQRQIRERFQLRQSVVRYVPTQGKLKASNL</sequence>
<evidence type="ECO:0000313" key="2">
    <source>
        <dbReference type="EMBL" id="KAK3286259.1"/>
    </source>
</evidence>
<keyword evidence="3" id="KW-1185">Reference proteome</keyword>
<keyword evidence="1" id="KW-0812">Transmembrane</keyword>
<feature type="transmembrane region" description="Helical" evidence="1">
    <location>
        <begin position="201"/>
        <end position="222"/>
    </location>
</feature>
<keyword evidence="1" id="KW-1133">Transmembrane helix</keyword>
<keyword evidence="1" id="KW-0472">Membrane</keyword>
<proteinExistence type="predicted"/>
<evidence type="ECO:0000313" key="3">
    <source>
        <dbReference type="Proteomes" id="UP001190700"/>
    </source>
</evidence>
<organism evidence="2 3">
    <name type="scientific">Cymbomonas tetramitiformis</name>
    <dbReference type="NCBI Taxonomy" id="36881"/>
    <lineage>
        <taxon>Eukaryota</taxon>
        <taxon>Viridiplantae</taxon>
        <taxon>Chlorophyta</taxon>
        <taxon>Pyramimonadophyceae</taxon>
        <taxon>Pyramimonadales</taxon>
        <taxon>Pyramimonadaceae</taxon>
        <taxon>Cymbomonas</taxon>
    </lineage>
</organism>
<protein>
    <submittedName>
        <fullName evidence="2">Uncharacterized protein</fullName>
    </submittedName>
</protein>
<dbReference type="Proteomes" id="UP001190700">
    <property type="component" value="Unassembled WGS sequence"/>
</dbReference>
<reference evidence="2 3" key="1">
    <citation type="journal article" date="2015" name="Genome Biol. Evol.">
        <title>Comparative Genomics of a Bacterivorous Green Alga Reveals Evolutionary Causalities and Consequences of Phago-Mixotrophic Mode of Nutrition.</title>
        <authorList>
            <person name="Burns J.A."/>
            <person name="Paasch A."/>
            <person name="Narechania A."/>
            <person name="Kim E."/>
        </authorList>
    </citation>
    <scope>NUCLEOTIDE SEQUENCE [LARGE SCALE GENOMIC DNA]</scope>
    <source>
        <strain evidence="2 3">PLY_AMNH</strain>
    </source>
</reference>
<dbReference type="AlphaFoldDB" id="A0AAE0GXS5"/>
<dbReference type="EMBL" id="LGRX02001370">
    <property type="protein sequence ID" value="KAK3286259.1"/>
    <property type="molecule type" value="Genomic_DNA"/>
</dbReference>
<evidence type="ECO:0000256" key="1">
    <source>
        <dbReference type="SAM" id="Phobius"/>
    </source>
</evidence>
<comment type="caution">
    <text evidence="2">The sequence shown here is derived from an EMBL/GenBank/DDBJ whole genome shotgun (WGS) entry which is preliminary data.</text>
</comment>
<name>A0AAE0GXS5_9CHLO</name>